<dbReference type="EMBL" id="BONW01000090">
    <property type="protein sequence ID" value="GIG93427.1"/>
    <property type="molecule type" value="Genomic_DNA"/>
</dbReference>
<dbReference type="Pfam" id="PF14206">
    <property type="entry name" value="Cys_rich_CPCC"/>
    <property type="match status" value="1"/>
</dbReference>
<name>A0ABQ4EFB8_9ACTN</name>
<organism evidence="2 3">
    <name type="scientific">Plantactinospora endophytica</name>
    <dbReference type="NCBI Taxonomy" id="673535"/>
    <lineage>
        <taxon>Bacteria</taxon>
        <taxon>Bacillati</taxon>
        <taxon>Actinomycetota</taxon>
        <taxon>Actinomycetes</taxon>
        <taxon>Micromonosporales</taxon>
        <taxon>Micromonosporaceae</taxon>
        <taxon>Plantactinospora</taxon>
    </lineage>
</organism>
<evidence type="ECO:0000259" key="1">
    <source>
        <dbReference type="Pfam" id="PF14206"/>
    </source>
</evidence>
<accession>A0ABQ4EFB8</accession>
<feature type="domain" description="Cysteine-rich CPCC" evidence="1">
    <location>
        <begin position="48"/>
        <end position="107"/>
    </location>
</feature>
<protein>
    <recommendedName>
        <fullName evidence="1">Cysteine-rich CPCC domain-containing protein</fullName>
    </recommendedName>
</protein>
<reference evidence="2 3" key="1">
    <citation type="submission" date="2021-01" db="EMBL/GenBank/DDBJ databases">
        <title>Whole genome shotgun sequence of Plantactinospora endophytica NBRC 110450.</title>
        <authorList>
            <person name="Komaki H."/>
            <person name="Tamura T."/>
        </authorList>
    </citation>
    <scope>NUCLEOTIDE SEQUENCE [LARGE SCALE GENOMIC DNA]</scope>
    <source>
        <strain evidence="2 3">NBRC 110450</strain>
    </source>
</reference>
<gene>
    <name evidence="2" type="ORF">Pen02_83630</name>
</gene>
<dbReference type="Proteomes" id="UP000646749">
    <property type="component" value="Unassembled WGS sequence"/>
</dbReference>
<sequence>MHDDLVTHGRYGATSDPDDDLVRRRLEWFTAYASLKNVIAPVGDALHTCPCCGHATLSERGVYEICGECGWEDDGQDNHDSGVIRGGPNGRLNLDDARADYIQHGGTPRPHLPPSEPV</sequence>
<dbReference type="InterPro" id="IPR025983">
    <property type="entry name" value="Cys_rich_CPCC"/>
</dbReference>
<comment type="caution">
    <text evidence="2">The sequence shown here is derived from an EMBL/GenBank/DDBJ whole genome shotgun (WGS) entry which is preliminary data.</text>
</comment>
<evidence type="ECO:0000313" key="3">
    <source>
        <dbReference type="Proteomes" id="UP000646749"/>
    </source>
</evidence>
<keyword evidence="3" id="KW-1185">Reference proteome</keyword>
<evidence type="ECO:0000313" key="2">
    <source>
        <dbReference type="EMBL" id="GIG93427.1"/>
    </source>
</evidence>
<proteinExistence type="predicted"/>